<dbReference type="Pfam" id="PF06201">
    <property type="entry name" value="PITH"/>
    <property type="match status" value="1"/>
</dbReference>
<reference evidence="4" key="1">
    <citation type="journal article" date="2020" name="Stud. Mycol.">
        <title>101 Dothideomycetes genomes: a test case for predicting lifestyles and emergence of pathogens.</title>
        <authorList>
            <person name="Haridas S."/>
            <person name="Albert R."/>
            <person name="Binder M."/>
            <person name="Bloem J."/>
            <person name="Labutti K."/>
            <person name="Salamov A."/>
            <person name="Andreopoulos B."/>
            <person name="Baker S."/>
            <person name="Barry K."/>
            <person name="Bills G."/>
            <person name="Bluhm B."/>
            <person name="Cannon C."/>
            <person name="Castanera R."/>
            <person name="Culley D."/>
            <person name="Daum C."/>
            <person name="Ezra D."/>
            <person name="Gonzalez J."/>
            <person name="Henrissat B."/>
            <person name="Kuo A."/>
            <person name="Liang C."/>
            <person name="Lipzen A."/>
            <person name="Lutzoni F."/>
            <person name="Magnuson J."/>
            <person name="Mondo S."/>
            <person name="Nolan M."/>
            <person name="Ohm R."/>
            <person name="Pangilinan J."/>
            <person name="Park H.-J."/>
            <person name="Ramirez L."/>
            <person name="Alfaro M."/>
            <person name="Sun H."/>
            <person name="Tritt A."/>
            <person name="Yoshinaga Y."/>
            <person name="Zwiers L.-H."/>
            <person name="Turgeon B."/>
            <person name="Goodwin S."/>
            <person name="Spatafora J."/>
            <person name="Crous P."/>
            <person name="Grigoriev I."/>
        </authorList>
    </citation>
    <scope>NUCLEOTIDE SEQUENCE</scope>
    <source>
        <strain evidence="4">CBS 119687</strain>
    </source>
</reference>
<gene>
    <name evidence="4" type="ORF">P153DRAFT_422874</name>
</gene>
<keyword evidence="5" id="KW-1185">Reference proteome</keyword>
<dbReference type="OrthoDB" id="2635at2759"/>
<dbReference type="InterPro" id="IPR037047">
    <property type="entry name" value="PITH_dom_sf"/>
</dbReference>
<dbReference type="AlphaFoldDB" id="A0A6A6AE42"/>
<dbReference type="RefSeq" id="XP_033523593.1">
    <property type="nucleotide sequence ID" value="XM_033672396.1"/>
</dbReference>
<name>A0A6A6AE42_9PLEO</name>
<accession>A0A6A6AE42</accession>
<feature type="region of interest" description="Disordered" evidence="2">
    <location>
        <begin position="1"/>
        <end position="28"/>
    </location>
</feature>
<dbReference type="InterPro" id="IPR008979">
    <property type="entry name" value="Galactose-bd-like_sf"/>
</dbReference>
<evidence type="ECO:0000256" key="2">
    <source>
        <dbReference type="SAM" id="MobiDB-lite"/>
    </source>
</evidence>
<dbReference type="PROSITE" id="PS51532">
    <property type="entry name" value="PITH"/>
    <property type="match status" value="1"/>
</dbReference>
<dbReference type="GO" id="GO:0005737">
    <property type="term" value="C:cytoplasm"/>
    <property type="evidence" value="ECO:0007669"/>
    <property type="project" value="UniProtKB-ARBA"/>
</dbReference>
<dbReference type="Gene3D" id="2.60.120.470">
    <property type="entry name" value="PITH domain"/>
    <property type="match status" value="1"/>
</dbReference>
<dbReference type="GeneID" id="54412828"/>
<dbReference type="InterPro" id="IPR045099">
    <property type="entry name" value="PITH1-like"/>
</dbReference>
<evidence type="ECO:0000313" key="4">
    <source>
        <dbReference type="EMBL" id="KAF2129204.1"/>
    </source>
</evidence>
<dbReference type="EMBL" id="ML977506">
    <property type="protein sequence ID" value="KAF2129204.1"/>
    <property type="molecule type" value="Genomic_DNA"/>
</dbReference>
<evidence type="ECO:0000313" key="5">
    <source>
        <dbReference type="Proteomes" id="UP000799771"/>
    </source>
</evidence>
<sequence length="224" mass="24778">MSHHHDHGDNCHSESHGDDHDHAHDHTDDLTPALQNILTAQIDFSALITLNEDASNSGRAICQKPWTERLSTAPELVSSADEQLLMIVPFTGQVRLHSILIRASTSPSCPKTLKLFLNADGGFDFDTASDKPATQELCVSQTNDVQEIPVRRVLFNTTRSLGLFFEDNWSDGEEDETRITYLGFKGDFLRLNKEPVSVLYEAAANPSDHKLAQGIGEGVERSVQ</sequence>
<protein>
    <submittedName>
        <fullName evidence="4">DUF1000-domain-containing protein</fullName>
    </submittedName>
</protein>
<proteinExistence type="inferred from homology"/>
<comment type="similarity">
    <text evidence="1">Belongs to the PITHD1 family.</text>
</comment>
<dbReference type="PANTHER" id="PTHR12175:SF1">
    <property type="entry name" value="PITH DOMAIN-CONTAINING PROTEIN 1"/>
    <property type="match status" value="1"/>
</dbReference>
<dbReference type="SUPFAM" id="SSF49785">
    <property type="entry name" value="Galactose-binding domain-like"/>
    <property type="match status" value="1"/>
</dbReference>
<dbReference type="PANTHER" id="PTHR12175">
    <property type="entry name" value="AD039 HT014 THIOREDOXIN FAMILY TRP26"/>
    <property type="match status" value="1"/>
</dbReference>
<dbReference type="GO" id="GO:0005634">
    <property type="term" value="C:nucleus"/>
    <property type="evidence" value="ECO:0007669"/>
    <property type="project" value="TreeGrafter"/>
</dbReference>
<feature type="domain" description="PITH" evidence="3">
    <location>
        <begin position="27"/>
        <end position="204"/>
    </location>
</feature>
<organism evidence="4 5">
    <name type="scientific">Dothidotthia symphoricarpi CBS 119687</name>
    <dbReference type="NCBI Taxonomy" id="1392245"/>
    <lineage>
        <taxon>Eukaryota</taxon>
        <taxon>Fungi</taxon>
        <taxon>Dikarya</taxon>
        <taxon>Ascomycota</taxon>
        <taxon>Pezizomycotina</taxon>
        <taxon>Dothideomycetes</taxon>
        <taxon>Pleosporomycetidae</taxon>
        <taxon>Pleosporales</taxon>
        <taxon>Dothidotthiaceae</taxon>
        <taxon>Dothidotthia</taxon>
    </lineage>
</organism>
<evidence type="ECO:0000256" key="1">
    <source>
        <dbReference type="ARBA" id="ARBA00025788"/>
    </source>
</evidence>
<dbReference type="Proteomes" id="UP000799771">
    <property type="component" value="Unassembled WGS sequence"/>
</dbReference>
<dbReference type="InterPro" id="IPR010400">
    <property type="entry name" value="PITH_dom"/>
</dbReference>
<evidence type="ECO:0000259" key="3">
    <source>
        <dbReference type="PROSITE" id="PS51532"/>
    </source>
</evidence>